<evidence type="ECO:0000313" key="3">
    <source>
        <dbReference type="Proteomes" id="UP000538929"/>
    </source>
</evidence>
<evidence type="ECO:0000313" key="2">
    <source>
        <dbReference type="EMBL" id="MBB0243371.1"/>
    </source>
</evidence>
<dbReference type="Proteomes" id="UP000538929">
    <property type="component" value="Unassembled WGS sequence"/>
</dbReference>
<organism evidence="2 3">
    <name type="scientific">Streptomyces alkaliphilus</name>
    <dbReference type="NCBI Taxonomy" id="1472722"/>
    <lineage>
        <taxon>Bacteria</taxon>
        <taxon>Bacillati</taxon>
        <taxon>Actinomycetota</taxon>
        <taxon>Actinomycetes</taxon>
        <taxon>Kitasatosporales</taxon>
        <taxon>Streptomycetaceae</taxon>
        <taxon>Streptomyces</taxon>
    </lineage>
</organism>
<dbReference type="EMBL" id="VKHT01000069">
    <property type="protein sequence ID" value="MBB0243371.1"/>
    <property type="molecule type" value="Genomic_DNA"/>
</dbReference>
<dbReference type="RefSeq" id="WP_182605056.1">
    <property type="nucleotide sequence ID" value="NZ_VKHT01000069.1"/>
</dbReference>
<proteinExistence type="predicted"/>
<name>A0A7W3Y0J6_9ACTN</name>
<keyword evidence="3" id="KW-1185">Reference proteome</keyword>
<dbReference type="Gene3D" id="1.25.40.10">
    <property type="entry name" value="Tetratricopeptide repeat domain"/>
    <property type="match status" value="1"/>
</dbReference>
<evidence type="ECO:0000259" key="1">
    <source>
        <dbReference type="Pfam" id="PF12688"/>
    </source>
</evidence>
<comment type="caution">
    <text evidence="2">The sequence shown here is derived from an EMBL/GenBank/DDBJ whole genome shotgun (WGS) entry which is preliminary data.</text>
</comment>
<reference evidence="3" key="1">
    <citation type="submission" date="2019-10" db="EMBL/GenBank/DDBJ databases">
        <title>Streptomyces sp. nov., a novel actinobacterium isolated from alkaline environment.</title>
        <authorList>
            <person name="Golinska P."/>
        </authorList>
    </citation>
    <scope>NUCLEOTIDE SEQUENCE [LARGE SCALE GENOMIC DNA]</scope>
    <source>
        <strain evidence="3">DSM 42118</strain>
    </source>
</reference>
<sequence>MTTIMPEWEQRVSALWDAFDDHEEAEFRVLMNELVAELPEDDAVGLFERASACDSTGRGEEAIGLYRRALGIGLTGERRRRAVVQLASSLRAQGQAREAVDLLTTERERVSDHLDDSVAAFLVLALADVGREREAVSLSLRTLAPHLPRYTHSVNAYAEEMTGSGGTSS</sequence>
<dbReference type="AlphaFoldDB" id="A0A7W3Y0J6"/>
<dbReference type="Pfam" id="PF12688">
    <property type="entry name" value="TPR_5"/>
    <property type="match status" value="1"/>
</dbReference>
<gene>
    <name evidence="2" type="ORF">FNQ90_04410</name>
</gene>
<protein>
    <submittedName>
        <fullName evidence="2">Tetratricopeptide repeat protein</fullName>
    </submittedName>
</protein>
<dbReference type="SUPFAM" id="SSF48452">
    <property type="entry name" value="TPR-like"/>
    <property type="match status" value="1"/>
</dbReference>
<dbReference type="InterPro" id="IPR011990">
    <property type="entry name" value="TPR-like_helical_dom_sf"/>
</dbReference>
<accession>A0A7W3Y0J6</accession>
<dbReference type="InterPro" id="IPR041656">
    <property type="entry name" value="TPR_5"/>
</dbReference>
<feature type="domain" description="Tetratrico peptide repeat group 5" evidence="1">
    <location>
        <begin position="45"/>
        <end position="160"/>
    </location>
</feature>